<keyword evidence="2" id="KW-1185">Reference proteome</keyword>
<comment type="caution">
    <text evidence="1">The sequence shown here is derived from an EMBL/GenBank/DDBJ whole genome shotgun (WGS) entry which is preliminary data.</text>
</comment>
<gene>
    <name evidence="1" type="ORF">V1517DRAFT_79135</name>
</gene>
<sequence>MQNLAPAREAIAKTFTTGSQRVSNAFGSFWAEIENMREKERIRRQTQRQVQTGETSLSSAAQKTDKPGSVSPSSQSSEASSTTASSRRTQHITVSTDPSYLSGWSRWASDKRRQAFGNKSGTRKLSPTPDVAQEEPSPSVDKADLGRPAYGRAGELETTVRTTDKQESSEDEDDDMYDTDSYTVTSEEINPWKADDGRRR</sequence>
<name>A0ACC3TT35_9ASCO</name>
<organism evidence="1 2">
    <name type="scientific">Lipomyces orientalis</name>
    <dbReference type="NCBI Taxonomy" id="1233043"/>
    <lineage>
        <taxon>Eukaryota</taxon>
        <taxon>Fungi</taxon>
        <taxon>Dikarya</taxon>
        <taxon>Ascomycota</taxon>
        <taxon>Saccharomycotina</taxon>
        <taxon>Lipomycetes</taxon>
        <taxon>Lipomycetales</taxon>
        <taxon>Lipomycetaceae</taxon>
        <taxon>Lipomyces</taxon>
    </lineage>
</organism>
<dbReference type="EMBL" id="MU970054">
    <property type="protein sequence ID" value="KAK9324101.1"/>
    <property type="molecule type" value="Genomic_DNA"/>
</dbReference>
<evidence type="ECO:0000313" key="2">
    <source>
        <dbReference type="Proteomes" id="UP001489719"/>
    </source>
</evidence>
<protein>
    <submittedName>
        <fullName evidence="1">Uncharacterized protein</fullName>
    </submittedName>
</protein>
<reference evidence="2" key="1">
    <citation type="journal article" date="2024" name="Front. Bioeng. Biotechnol.">
        <title>Genome-scale model development and genomic sequencing of the oleaginous clade Lipomyces.</title>
        <authorList>
            <person name="Czajka J.J."/>
            <person name="Han Y."/>
            <person name="Kim J."/>
            <person name="Mondo S.J."/>
            <person name="Hofstad B.A."/>
            <person name="Robles A."/>
            <person name="Haridas S."/>
            <person name="Riley R."/>
            <person name="LaButti K."/>
            <person name="Pangilinan J."/>
            <person name="Andreopoulos W."/>
            <person name="Lipzen A."/>
            <person name="Yan J."/>
            <person name="Wang M."/>
            <person name="Ng V."/>
            <person name="Grigoriev I.V."/>
            <person name="Spatafora J.W."/>
            <person name="Magnuson J.K."/>
            <person name="Baker S.E."/>
            <person name="Pomraning K.R."/>
        </authorList>
    </citation>
    <scope>NUCLEOTIDE SEQUENCE [LARGE SCALE GENOMIC DNA]</scope>
    <source>
        <strain evidence="2">CBS 10300</strain>
    </source>
</reference>
<dbReference type="Proteomes" id="UP001489719">
    <property type="component" value="Unassembled WGS sequence"/>
</dbReference>
<proteinExistence type="predicted"/>
<accession>A0ACC3TT35</accession>
<evidence type="ECO:0000313" key="1">
    <source>
        <dbReference type="EMBL" id="KAK9324101.1"/>
    </source>
</evidence>